<evidence type="ECO:0000259" key="11">
    <source>
        <dbReference type="Pfam" id="PF12627"/>
    </source>
</evidence>
<name>A0A1F5TNG5_9BACT</name>
<evidence type="ECO:0000256" key="7">
    <source>
        <dbReference type="ARBA" id="ARBA00022842"/>
    </source>
</evidence>
<dbReference type="PANTHER" id="PTHR46173:SF1">
    <property type="entry name" value="CCA TRNA NUCLEOTIDYLTRANSFERASE 1, MITOCHONDRIAL"/>
    <property type="match status" value="1"/>
</dbReference>
<dbReference type="GO" id="GO:0000049">
    <property type="term" value="F:tRNA binding"/>
    <property type="evidence" value="ECO:0007669"/>
    <property type="project" value="TreeGrafter"/>
</dbReference>
<keyword evidence="8 9" id="KW-0694">RNA-binding</keyword>
<evidence type="ECO:0000256" key="5">
    <source>
        <dbReference type="ARBA" id="ARBA00022723"/>
    </source>
</evidence>
<evidence type="ECO:0000313" key="13">
    <source>
        <dbReference type="EMBL" id="OGF40051.1"/>
    </source>
</evidence>
<feature type="domain" description="Poly A polymerase head" evidence="10">
    <location>
        <begin position="21"/>
        <end position="153"/>
    </location>
</feature>
<dbReference type="CDD" id="cd05398">
    <property type="entry name" value="NT_ClassII-CCAase"/>
    <property type="match status" value="1"/>
</dbReference>
<feature type="domain" description="tRNA nucleotidyltransferase/poly(A) polymerase RNA and SrmB- binding" evidence="11">
    <location>
        <begin position="180"/>
        <end position="240"/>
    </location>
</feature>
<evidence type="ECO:0000259" key="10">
    <source>
        <dbReference type="Pfam" id="PF01743"/>
    </source>
</evidence>
<evidence type="ECO:0000313" key="14">
    <source>
        <dbReference type="Proteomes" id="UP000177579"/>
    </source>
</evidence>
<gene>
    <name evidence="13" type="ORF">A2531_07505</name>
</gene>
<dbReference type="PANTHER" id="PTHR46173">
    <property type="entry name" value="CCA TRNA NUCLEOTIDYLTRANSFERASE 1, MITOCHONDRIAL"/>
    <property type="match status" value="1"/>
</dbReference>
<dbReference type="Gene3D" id="1.10.246.80">
    <property type="match status" value="1"/>
</dbReference>
<reference evidence="13 14" key="1">
    <citation type="journal article" date="2016" name="Nat. Commun.">
        <title>Thousands of microbial genomes shed light on interconnected biogeochemical processes in an aquifer system.</title>
        <authorList>
            <person name="Anantharaman K."/>
            <person name="Brown C.T."/>
            <person name="Hug L.A."/>
            <person name="Sharon I."/>
            <person name="Castelle C.J."/>
            <person name="Probst A.J."/>
            <person name="Thomas B.C."/>
            <person name="Singh A."/>
            <person name="Wilkins M.J."/>
            <person name="Karaoz U."/>
            <person name="Brodie E.L."/>
            <person name="Williams K.H."/>
            <person name="Hubbard S.S."/>
            <person name="Banfield J.F."/>
        </authorList>
    </citation>
    <scope>NUCLEOTIDE SEQUENCE [LARGE SCALE GENOMIC DNA]</scope>
</reference>
<proteinExistence type="inferred from homology"/>
<evidence type="ECO:0000256" key="3">
    <source>
        <dbReference type="ARBA" id="ARBA00022694"/>
    </source>
</evidence>
<keyword evidence="4" id="KW-0548">Nucleotidyltransferase</keyword>
<evidence type="ECO:0000256" key="6">
    <source>
        <dbReference type="ARBA" id="ARBA00022741"/>
    </source>
</evidence>
<organism evidence="13 14">
    <name type="scientific">Candidatus Falkowbacteria bacterium RIFOXYD2_FULL_34_120</name>
    <dbReference type="NCBI Taxonomy" id="1798007"/>
    <lineage>
        <taxon>Bacteria</taxon>
        <taxon>Candidatus Falkowiibacteriota</taxon>
    </lineage>
</organism>
<keyword evidence="5" id="KW-0479">Metal-binding</keyword>
<comment type="similarity">
    <text evidence="9">Belongs to the tRNA nucleotidyltransferase/poly(A) polymerase family.</text>
</comment>
<dbReference type="SUPFAM" id="SSF81891">
    <property type="entry name" value="Poly A polymerase C-terminal region-like"/>
    <property type="match status" value="1"/>
</dbReference>
<dbReference type="InterPro" id="IPR032810">
    <property type="entry name" value="CCA-adding_enz_C"/>
</dbReference>
<dbReference type="InterPro" id="IPR002646">
    <property type="entry name" value="PolA_pol_head_dom"/>
</dbReference>
<evidence type="ECO:0000259" key="12">
    <source>
        <dbReference type="Pfam" id="PF13735"/>
    </source>
</evidence>
<accession>A0A1F5TNG5</accession>
<dbReference type="Pfam" id="PF13735">
    <property type="entry name" value="tRNA_NucTran2_2"/>
    <property type="match status" value="1"/>
</dbReference>
<dbReference type="SUPFAM" id="SSF81301">
    <property type="entry name" value="Nucleotidyltransferase"/>
    <property type="match status" value="1"/>
</dbReference>
<dbReference type="Pfam" id="PF01743">
    <property type="entry name" value="PolyA_pol"/>
    <property type="match status" value="1"/>
</dbReference>
<dbReference type="Gene3D" id="1.10.3090.10">
    <property type="entry name" value="cca-adding enzyme, domain 2"/>
    <property type="match status" value="1"/>
</dbReference>
<dbReference type="InterPro" id="IPR050264">
    <property type="entry name" value="Bact_CCA-adding_enz_type3_sf"/>
</dbReference>
<evidence type="ECO:0008006" key="15">
    <source>
        <dbReference type="Google" id="ProtNLM"/>
    </source>
</evidence>
<evidence type="ECO:0000256" key="2">
    <source>
        <dbReference type="ARBA" id="ARBA00022679"/>
    </source>
</evidence>
<protein>
    <recommendedName>
        <fullName evidence="15">HD domain-containing protein</fullName>
    </recommendedName>
</protein>
<comment type="caution">
    <text evidence="13">The sequence shown here is derived from an EMBL/GenBank/DDBJ whole genome shotgun (WGS) entry which is preliminary data.</text>
</comment>
<evidence type="ECO:0000256" key="1">
    <source>
        <dbReference type="ARBA" id="ARBA00001946"/>
    </source>
</evidence>
<dbReference type="GO" id="GO:0046872">
    <property type="term" value="F:metal ion binding"/>
    <property type="evidence" value="ECO:0007669"/>
    <property type="project" value="UniProtKB-KW"/>
</dbReference>
<keyword evidence="7" id="KW-0460">Magnesium</keyword>
<dbReference type="EMBL" id="MFGO01000038">
    <property type="protein sequence ID" value="OGF40051.1"/>
    <property type="molecule type" value="Genomic_DNA"/>
</dbReference>
<keyword evidence="2 9" id="KW-0808">Transferase</keyword>
<comment type="cofactor">
    <cofactor evidence="1">
        <name>Mg(2+)</name>
        <dbReference type="ChEBI" id="CHEBI:18420"/>
    </cofactor>
</comment>
<evidence type="ECO:0000256" key="8">
    <source>
        <dbReference type="ARBA" id="ARBA00022884"/>
    </source>
</evidence>
<dbReference type="InterPro" id="IPR032828">
    <property type="entry name" value="PolyA_RNA-bd"/>
</dbReference>
<feature type="domain" description="CCA-adding enzyme C-terminal" evidence="12">
    <location>
        <begin position="306"/>
        <end position="445"/>
    </location>
</feature>
<dbReference type="Gene3D" id="3.30.460.10">
    <property type="entry name" value="Beta Polymerase, domain 2"/>
    <property type="match status" value="1"/>
</dbReference>
<dbReference type="GO" id="GO:0016779">
    <property type="term" value="F:nucleotidyltransferase activity"/>
    <property type="evidence" value="ECO:0007669"/>
    <property type="project" value="UniProtKB-KW"/>
</dbReference>
<evidence type="ECO:0000256" key="4">
    <source>
        <dbReference type="ARBA" id="ARBA00022695"/>
    </source>
</evidence>
<keyword evidence="6" id="KW-0547">Nucleotide-binding</keyword>
<dbReference type="Proteomes" id="UP000177579">
    <property type="component" value="Unassembled WGS sequence"/>
</dbReference>
<dbReference type="InterPro" id="IPR043519">
    <property type="entry name" value="NT_sf"/>
</dbReference>
<evidence type="ECO:0000256" key="9">
    <source>
        <dbReference type="RuleBase" id="RU003953"/>
    </source>
</evidence>
<dbReference type="GO" id="GO:0000166">
    <property type="term" value="F:nucleotide binding"/>
    <property type="evidence" value="ECO:0007669"/>
    <property type="project" value="UniProtKB-KW"/>
</dbReference>
<dbReference type="CDD" id="cd00077">
    <property type="entry name" value="HDc"/>
    <property type="match status" value="1"/>
</dbReference>
<dbReference type="Pfam" id="PF12627">
    <property type="entry name" value="PolyA_pol_RNAbd"/>
    <property type="match status" value="1"/>
</dbReference>
<keyword evidence="3" id="KW-0819">tRNA processing</keyword>
<sequence>MKIPNFIEKIIKTFKQNSFEAYLVGGCVRDLLMGKEPGDWDMTTNARPEKMLKIFSDSKYENEFGTVLIKIKNKKNETEHVIEATTYRSEGAYSDRRHPDDIQFETELDKDLERRDFTINAMAMTKVIEPKIKDWDIIDLFGGQKDIKLKIIRAVGEPIDRFREDALRMMRAVRFSCQLGFSIEPKTERGILKMAGSIRFIANERIHDELVKILKTDRAYEGIMKLHELKLLQYIIPELEQGRGVPQNHHHIYSVFKHNILSLKNCPSKDWRVKLASLLHDIGKVKARKIIKGQTTFYNHEYIGERMTRKIMTRLKFSKEDMEKVTNLVRNHMFYYDADEVTASSVRRLVVKVGEGNLKDLIDIRIADRLGSGTPKGKPYKLRHLEYMMKKVQSDPISVKMLKINGEDLMKLLNIVPSPKIGTILDVLLSEVIEDPKLNTKEYLENRSRELNDLNADDLRQKAKEIIARERAEDDQKMKEEFWVK</sequence>
<dbReference type="GO" id="GO:0008033">
    <property type="term" value="P:tRNA processing"/>
    <property type="evidence" value="ECO:0007669"/>
    <property type="project" value="UniProtKB-KW"/>
</dbReference>
<dbReference type="InterPro" id="IPR003607">
    <property type="entry name" value="HD/PDEase_dom"/>
</dbReference>
<dbReference type="AlphaFoldDB" id="A0A1F5TNG5"/>